<dbReference type="AlphaFoldDB" id="A0A834GYA8"/>
<dbReference type="Proteomes" id="UP000626092">
    <property type="component" value="Unassembled WGS sequence"/>
</dbReference>
<dbReference type="InterPro" id="IPR010255">
    <property type="entry name" value="Haem_peroxidase_sf"/>
</dbReference>
<evidence type="ECO:0000259" key="11">
    <source>
        <dbReference type="PROSITE" id="PS50053"/>
    </source>
</evidence>
<keyword evidence="5" id="KW-0349">Heme</keyword>
<keyword evidence="4" id="KW-0575">Peroxidase</keyword>
<name>A0A834GYA8_RHOSS</name>
<dbReference type="PROSITE" id="PS50873">
    <property type="entry name" value="PEROXIDASE_4"/>
    <property type="match status" value="1"/>
</dbReference>
<dbReference type="GO" id="GO:0046872">
    <property type="term" value="F:metal ion binding"/>
    <property type="evidence" value="ECO:0007669"/>
    <property type="project" value="UniProtKB-KW"/>
</dbReference>
<reference evidence="13" key="1">
    <citation type="submission" date="2019-11" db="EMBL/GenBank/DDBJ databases">
        <authorList>
            <person name="Liu Y."/>
            <person name="Hou J."/>
            <person name="Li T.-Q."/>
            <person name="Guan C.-H."/>
            <person name="Wu X."/>
            <person name="Wu H.-Z."/>
            <person name="Ling F."/>
            <person name="Zhang R."/>
            <person name="Shi X.-G."/>
            <person name="Ren J.-P."/>
            <person name="Chen E.-F."/>
            <person name="Sun J.-M."/>
        </authorList>
    </citation>
    <scope>NUCLEOTIDE SEQUENCE</scope>
    <source>
        <strain evidence="13">Adult_tree_wgs_1</strain>
        <tissue evidence="13">Leaves</tissue>
    </source>
</reference>
<evidence type="ECO:0000256" key="9">
    <source>
        <dbReference type="PIRSR" id="PIRSR600823-3"/>
    </source>
</evidence>
<comment type="cofactor">
    <cofactor evidence="2">
        <name>heme b</name>
        <dbReference type="ChEBI" id="CHEBI:60344"/>
    </cofactor>
</comment>
<dbReference type="EC" id="1.11.1.7" evidence="3"/>
<dbReference type="Gene3D" id="1.10.420.10">
    <property type="entry name" value="Peroxidase, domain 2"/>
    <property type="match status" value="1"/>
</dbReference>
<dbReference type="PROSITE" id="PS50053">
    <property type="entry name" value="UBIQUITIN_2"/>
    <property type="match status" value="1"/>
</dbReference>
<dbReference type="InterPro" id="IPR000823">
    <property type="entry name" value="Peroxidase_pln"/>
</dbReference>
<dbReference type="PANTHER" id="PTHR31235">
    <property type="entry name" value="PEROXIDASE 25-RELATED"/>
    <property type="match status" value="1"/>
</dbReference>
<evidence type="ECO:0000256" key="8">
    <source>
        <dbReference type="ARBA" id="ARBA00023004"/>
    </source>
</evidence>
<proteinExistence type="inferred from homology"/>
<comment type="caution">
    <text evidence="13">The sequence shown here is derived from an EMBL/GenBank/DDBJ whole genome shotgun (WGS) entry which is preliminary data.</text>
</comment>
<evidence type="ECO:0000313" key="13">
    <source>
        <dbReference type="EMBL" id="KAF7141802.1"/>
    </source>
</evidence>
<comment type="cofactor">
    <cofactor evidence="9">
        <name>Ca(2+)</name>
        <dbReference type="ChEBI" id="CHEBI:29108"/>
    </cofactor>
    <text evidence="9">Binds 2 calcium ions per subunit.</text>
</comment>
<dbReference type="GO" id="GO:0020037">
    <property type="term" value="F:heme binding"/>
    <property type="evidence" value="ECO:0007669"/>
    <property type="project" value="InterPro"/>
</dbReference>
<keyword evidence="6 9" id="KW-0479">Metal-binding</keyword>
<evidence type="ECO:0000256" key="3">
    <source>
        <dbReference type="ARBA" id="ARBA00012313"/>
    </source>
</evidence>
<sequence>MIWVLTVLKFEDCRSLELIVARSWLTAVRCVTREERLEKFERKTRALRTLFALIEVNGPSGRKAYLGGNCTMQIFVVTLTGRTITLQVELSNTIGSIKANIEGKVGIPPDRLMFAGKQLGDGQTPPHASPSYRWLTNGDTQSEQELFLILTVDIGCDASVLLDDSNGNNQSSEKDAIPNSTLKDFDFIDAIKEELEGSCSGIASCSYILVVSTRDSIVLKHSGYFHSEGSVQGKLFFLVFTLPYSDSIRSFEMNCHPLPKLYISLCPSGSIFGKHYYDSVLRGRGLLFADQQLMAHDKTADLVRAYASNDGATFRMDFARAMVKMSNFGVLTGSKGQGKSYNFKVFLLNARCCCAAFDA</sequence>
<comment type="similarity">
    <text evidence="10">Belongs to the peroxidase family.</text>
</comment>
<dbReference type="GO" id="GO:0140825">
    <property type="term" value="F:lactoperoxidase activity"/>
    <property type="evidence" value="ECO:0007669"/>
    <property type="project" value="UniProtKB-EC"/>
</dbReference>
<dbReference type="OrthoDB" id="1738961at2759"/>
<feature type="binding site" evidence="9">
    <location>
        <position position="155"/>
    </location>
    <ligand>
        <name>Ca(2+)</name>
        <dbReference type="ChEBI" id="CHEBI:29108"/>
        <label>1</label>
    </ligand>
</feature>
<dbReference type="InterPro" id="IPR029071">
    <property type="entry name" value="Ubiquitin-like_domsf"/>
</dbReference>
<evidence type="ECO:0000313" key="14">
    <source>
        <dbReference type="Proteomes" id="UP000626092"/>
    </source>
</evidence>
<evidence type="ECO:0000256" key="2">
    <source>
        <dbReference type="ARBA" id="ARBA00001970"/>
    </source>
</evidence>
<dbReference type="GO" id="GO:0006979">
    <property type="term" value="P:response to oxidative stress"/>
    <property type="evidence" value="ECO:0007669"/>
    <property type="project" value="InterPro"/>
</dbReference>
<feature type="binding site" evidence="9">
    <location>
        <position position="157"/>
    </location>
    <ligand>
        <name>Ca(2+)</name>
        <dbReference type="ChEBI" id="CHEBI:29108"/>
        <label>1</label>
    </ligand>
</feature>
<dbReference type="Gene3D" id="1.10.520.10">
    <property type="match status" value="1"/>
</dbReference>
<dbReference type="Pfam" id="PF00240">
    <property type="entry name" value="ubiquitin"/>
    <property type="match status" value="1"/>
</dbReference>
<dbReference type="InterPro" id="IPR002016">
    <property type="entry name" value="Haem_peroxidase"/>
</dbReference>
<feature type="domain" description="Plant heme peroxidase family profile" evidence="12">
    <location>
        <begin position="155"/>
        <end position="358"/>
    </location>
</feature>
<comment type="catalytic activity">
    <reaction evidence="1">
        <text>2 a phenolic donor + H2O2 = 2 a phenolic radical donor + 2 H2O</text>
        <dbReference type="Rhea" id="RHEA:56136"/>
        <dbReference type="ChEBI" id="CHEBI:15377"/>
        <dbReference type="ChEBI" id="CHEBI:16240"/>
        <dbReference type="ChEBI" id="CHEBI:139520"/>
        <dbReference type="ChEBI" id="CHEBI:139521"/>
        <dbReference type="EC" id="1.11.1.7"/>
    </reaction>
</comment>
<evidence type="ECO:0000256" key="6">
    <source>
        <dbReference type="ARBA" id="ARBA00022723"/>
    </source>
</evidence>
<evidence type="ECO:0000259" key="12">
    <source>
        <dbReference type="PROSITE" id="PS50873"/>
    </source>
</evidence>
<feature type="binding site" evidence="9">
    <location>
        <position position="159"/>
    </location>
    <ligand>
        <name>Ca(2+)</name>
        <dbReference type="ChEBI" id="CHEBI:29108"/>
        <label>1</label>
    </ligand>
</feature>
<accession>A0A834GYA8</accession>
<organism evidence="13 14">
    <name type="scientific">Rhododendron simsii</name>
    <name type="common">Sims's rhododendron</name>
    <dbReference type="NCBI Taxonomy" id="118357"/>
    <lineage>
        <taxon>Eukaryota</taxon>
        <taxon>Viridiplantae</taxon>
        <taxon>Streptophyta</taxon>
        <taxon>Embryophyta</taxon>
        <taxon>Tracheophyta</taxon>
        <taxon>Spermatophyta</taxon>
        <taxon>Magnoliopsida</taxon>
        <taxon>eudicotyledons</taxon>
        <taxon>Gunneridae</taxon>
        <taxon>Pentapetalae</taxon>
        <taxon>asterids</taxon>
        <taxon>Ericales</taxon>
        <taxon>Ericaceae</taxon>
        <taxon>Ericoideae</taxon>
        <taxon>Rhodoreae</taxon>
        <taxon>Rhododendron</taxon>
    </lineage>
</organism>
<keyword evidence="7" id="KW-0560">Oxidoreductase</keyword>
<evidence type="ECO:0000256" key="4">
    <source>
        <dbReference type="ARBA" id="ARBA00022559"/>
    </source>
</evidence>
<evidence type="ECO:0000256" key="7">
    <source>
        <dbReference type="ARBA" id="ARBA00023002"/>
    </source>
</evidence>
<dbReference type="SMART" id="SM00213">
    <property type="entry name" value="UBQ"/>
    <property type="match status" value="1"/>
</dbReference>
<feature type="binding site" evidence="9">
    <location>
        <position position="173"/>
    </location>
    <ligand>
        <name>Ca(2+)</name>
        <dbReference type="ChEBI" id="CHEBI:29108"/>
        <label>1</label>
    </ligand>
</feature>
<keyword evidence="8" id="KW-0408">Iron</keyword>
<evidence type="ECO:0000256" key="1">
    <source>
        <dbReference type="ARBA" id="ARBA00000189"/>
    </source>
</evidence>
<keyword evidence="9" id="KW-0106">Calcium</keyword>
<dbReference type="SUPFAM" id="SSF48113">
    <property type="entry name" value="Heme-dependent peroxidases"/>
    <property type="match status" value="1"/>
</dbReference>
<protein>
    <recommendedName>
        <fullName evidence="3">peroxidase</fullName>
        <ecNumber evidence="3">1.11.1.7</ecNumber>
    </recommendedName>
</protein>
<feature type="domain" description="Ubiquitin-like" evidence="11">
    <location>
        <begin position="72"/>
        <end position="124"/>
    </location>
</feature>
<dbReference type="Gene3D" id="3.10.20.90">
    <property type="entry name" value="Phosphatidylinositol 3-kinase Catalytic Subunit, Chain A, domain 1"/>
    <property type="match status" value="1"/>
</dbReference>
<dbReference type="EMBL" id="WJXA01000006">
    <property type="protein sequence ID" value="KAF7141802.1"/>
    <property type="molecule type" value="Genomic_DNA"/>
</dbReference>
<dbReference type="SUPFAM" id="SSF54236">
    <property type="entry name" value="Ubiquitin-like"/>
    <property type="match status" value="1"/>
</dbReference>
<dbReference type="InterPro" id="IPR000626">
    <property type="entry name" value="Ubiquitin-like_dom"/>
</dbReference>
<keyword evidence="14" id="KW-1185">Reference proteome</keyword>
<gene>
    <name evidence="13" type="ORF">RHSIM_Rhsim06G0230200</name>
</gene>
<evidence type="ECO:0000256" key="5">
    <source>
        <dbReference type="ARBA" id="ARBA00022617"/>
    </source>
</evidence>
<evidence type="ECO:0000256" key="10">
    <source>
        <dbReference type="RuleBase" id="RU004241"/>
    </source>
</evidence>
<dbReference type="Pfam" id="PF00141">
    <property type="entry name" value="peroxidase"/>
    <property type="match status" value="1"/>
</dbReference>